<dbReference type="SMART" id="SM00052">
    <property type="entry name" value="EAL"/>
    <property type="match status" value="1"/>
</dbReference>
<feature type="domain" description="EAL" evidence="2">
    <location>
        <begin position="301"/>
        <end position="550"/>
    </location>
</feature>
<dbReference type="Proteomes" id="UP000256900">
    <property type="component" value="Unassembled WGS sequence"/>
</dbReference>
<protein>
    <submittedName>
        <fullName evidence="4">Diguanylate cyclase (GGDEF)-like protein</fullName>
    </submittedName>
</protein>
<dbReference type="Pfam" id="PF00990">
    <property type="entry name" value="GGDEF"/>
    <property type="match status" value="1"/>
</dbReference>
<keyword evidence="1" id="KW-0812">Transmembrane</keyword>
<dbReference type="InterPro" id="IPR043128">
    <property type="entry name" value="Rev_trsase/Diguanyl_cyclase"/>
</dbReference>
<dbReference type="PANTHER" id="PTHR44757:SF10">
    <property type="entry name" value="MEMBRANE PROTEIN"/>
    <property type="match status" value="1"/>
</dbReference>
<evidence type="ECO:0000313" key="4">
    <source>
        <dbReference type="EMBL" id="REF86415.1"/>
    </source>
</evidence>
<keyword evidence="1" id="KW-0472">Membrane</keyword>
<dbReference type="InterPro" id="IPR000160">
    <property type="entry name" value="GGDEF_dom"/>
</dbReference>
<keyword evidence="5" id="KW-1185">Reference proteome</keyword>
<feature type="domain" description="GGDEF" evidence="3">
    <location>
        <begin position="159"/>
        <end position="292"/>
    </location>
</feature>
<dbReference type="InterPro" id="IPR052155">
    <property type="entry name" value="Biofilm_reg_signaling"/>
</dbReference>
<dbReference type="CDD" id="cd01948">
    <property type="entry name" value="EAL"/>
    <property type="match status" value="1"/>
</dbReference>
<dbReference type="SMART" id="SM00267">
    <property type="entry name" value="GGDEF"/>
    <property type="match status" value="1"/>
</dbReference>
<dbReference type="Gene3D" id="3.20.20.450">
    <property type="entry name" value="EAL domain"/>
    <property type="match status" value="1"/>
</dbReference>
<dbReference type="EMBL" id="QUMO01000003">
    <property type="protein sequence ID" value="REF86415.1"/>
    <property type="molecule type" value="Genomic_DNA"/>
</dbReference>
<evidence type="ECO:0000259" key="2">
    <source>
        <dbReference type="PROSITE" id="PS50883"/>
    </source>
</evidence>
<dbReference type="PANTHER" id="PTHR44757">
    <property type="entry name" value="DIGUANYLATE CYCLASE DGCP"/>
    <property type="match status" value="1"/>
</dbReference>
<dbReference type="Gene3D" id="3.30.70.270">
    <property type="match status" value="1"/>
</dbReference>
<name>A0A3D9YV64_9HYPH</name>
<dbReference type="GO" id="GO:0003824">
    <property type="term" value="F:catalytic activity"/>
    <property type="evidence" value="ECO:0007669"/>
    <property type="project" value="UniProtKB-ARBA"/>
</dbReference>
<dbReference type="NCBIfam" id="TIGR00254">
    <property type="entry name" value="GGDEF"/>
    <property type="match status" value="1"/>
</dbReference>
<dbReference type="SUPFAM" id="SSF55073">
    <property type="entry name" value="Nucleotide cyclase"/>
    <property type="match status" value="1"/>
</dbReference>
<comment type="caution">
    <text evidence="4">The sequence shown here is derived from an EMBL/GenBank/DDBJ whole genome shotgun (WGS) entry which is preliminary data.</text>
</comment>
<feature type="transmembrane region" description="Helical" evidence="1">
    <location>
        <begin position="86"/>
        <end position="112"/>
    </location>
</feature>
<organism evidence="4 5">
    <name type="scientific">Methylovirgula ligni</name>
    <dbReference type="NCBI Taxonomy" id="569860"/>
    <lineage>
        <taxon>Bacteria</taxon>
        <taxon>Pseudomonadati</taxon>
        <taxon>Pseudomonadota</taxon>
        <taxon>Alphaproteobacteria</taxon>
        <taxon>Hyphomicrobiales</taxon>
        <taxon>Beijerinckiaceae</taxon>
        <taxon>Methylovirgula</taxon>
    </lineage>
</organism>
<evidence type="ECO:0000259" key="3">
    <source>
        <dbReference type="PROSITE" id="PS50887"/>
    </source>
</evidence>
<reference evidence="4 5" key="1">
    <citation type="submission" date="2018-08" db="EMBL/GenBank/DDBJ databases">
        <title>Genomic Encyclopedia of Type Strains, Phase IV (KMG-IV): sequencing the most valuable type-strain genomes for metagenomic binning, comparative biology and taxonomic classification.</title>
        <authorList>
            <person name="Goeker M."/>
        </authorList>
    </citation>
    <scope>NUCLEOTIDE SEQUENCE [LARGE SCALE GENOMIC DNA]</scope>
    <source>
        <strain evidence="4 5">BW863</strain>
    </source>
</reference>
<dbReference type="InterPro" id="IPR029787">
    <property type="entry name" value="Nucleotide_cyclase"/>
</dbReference>
<dbReference type="InterPro" id="IPR035919">
    <property type="entry name" value="EAL_sf"/>
</dbReference>
<dbReference type="PROSITE" id="PS50883">
    <property type="entry name" value="EAL"/>
    <property type="match status" value="1"/>
</dbReference>
<sequence length="563" mass="63175">MAGRGQYPGRVDRTMTERKSIMQGVAKKHSGFLSKLRLTVGHVDLPALQIWIFANFVSMALILILGIRIGLLLFGSPANFLSWKFLSAALLANAWLVATAILVRFLTAWMAYRVLDALRSSEARARQVAGRDVLSGLPNRFLFNELVDAEIARCRRGRHQFALFYLDLDHFKQANDTFGHDVGDRLIVAFTRRLAQVLRACDHFARLGGDEFALIQADVAEPRDCARLAQRILDAMSVPFEINNQQIFIGVSIGIALCPQNATDRQEMMRLADLALYRSKQAGRNRFAFFEAKMGEELRMRQSAEDELRAAIENDELQLLYQPILSAQDGKIVCVEALARWQHRAYGLLSADSFIPLAEERGLIVALGEWALRRACAEAKLWPDVKVAINVSPIQFRQKDFVATVNRILTESGTDAQRVELELTEGVVIADADLAEHAMVDLRALGVRMVLDDFGTGYSSLIYLRRFAFDKIKIDRSFMESMEFSGESAIIIRSIVDLGRSLGLTVTAEGVETEEQARFLRTLGCDELQGYLFGRPVTATEIEQRLAEQRAEQMPPEALRFIA</sequence>
<keyword evidence="1" id="KW-1133">Transmembrane helix</keyword>
<dbReference type="FunFam" id="3.30.70.270:FF:000001">
    <property type="entry name" value="Diguanylate cyclase domain protein"/>
    <property type="match status" value="1"/>
</dbReference>
<feature type="transmembrane region" description="Helical" evidence="1">
    <location>
        <begin position="50"/>
        <end position="74"/>
    </location>
</feature>
<evidence type="ECO:0000313" key="5">
    <source>
        <dbReference type="Proteomes" id="UP000256900"/>
    </source>
</evidence>
<dbReference type="AlphaFoldDB" id="A0A3D9YV64"/>
<dbReference type="CDD" id="cd01949">
    <property type="entry name" value="GGDEF"/>
    <property type="match status" value="1"/>
</dbReference>
<evidence type="ECO:0000256" key="1">
    <source>
        <dbReference type="SAM" id="Phobius"/>
    </source>
</evidence>
<proteinExistence type="predicted"/>
<dbReference type="SUPFAM" id="SSF141868">
    <property type="entry name" value="EAL domain-like"/>
    <property type="match status" value="1"/>
</dbReference>
<dbReference type="PROSITE" id="PS50887">
    <property type="entry name" value="GGDEF"/>
    <property type="match status" value="1"/>
</dbReference>
<accession>A0A3D9YV64</accession>
<dbReference type="InterPro" id="IPR001633">
    <property type="entry name" value="EAL_dom"/>
</dbReference>
<dbReference type="Pfam" id="PF00563">
    <property type="entry name" value="EAL"/>
    <property type="match status" value="1"/>
</dbReference>
<gene>
    <name evidence="4" type="ORF">DES32_2467</name>
</gene>